<dbReference type="OrthoDB" id="9778494at2"/>
<dbReference type="GO" id="GO:0006950">
    <property type="term" value="P:response to stress"/>
    <property type="evidence" value="ECO:0007669"/>
    <property type="project" value="UniProtKB-ARBA"/>
</dbReference>
<feature type="signal peptide" evidence="2">
    <location>
        <begin position="1"/>
        <end position="21"/>
    </location>
</feature>
<dbReference type="InterPro" id="IPR000866">
    <property type="entry name" value="AhpC/TSA"/>
</dbReference>
<organism evidence="4 5">
    <name type="scientific">Thalassoglobus polymorphus</name>
    <dbReference type="NCBI Taxonomy" id="2527994"/>
    <lineage>
        <taxon>Bacteria</taxon>
        <taxon>Pseudomonadati</taxon>
        <taxon>Planctomycetota</taxon>
        <taxon>Planctomycetia</taxon>
        <taxon>Planctomycetales</taxon>
        <taxon>Planctomycetaceae</taxon>
        <taxon>Thalassoglobus</taxon>
    </lineage>
</organism>
<feature type="compositionally biased region" description="Basic and acidic residues" evidence="1">
    <location>
        <begin position="454"/>
        <end position="470"/>
    </location>
</feature>
<evidence type="ECO:0000313" key="4">
    <source>
        <dbReference type="EMBL" id="QDT35581.1"/>
    </source>
</evidence>
<dbReference type="Gene3D" id="1.25.40.10">
    <property type="entry name" value="Tetratricopeptide repeat domain"/>
    <property type="match status" value="1"/>
</dbReference>
<name>A0A517QVG0_9PLAN</name>
<feature type="region of interest" description="Disordered" evidence="1">
    <location>
        <begin position="454"/>
        <end position="476"/>
    </location>
</feature>
<dbReference type="GO" id="GO:0004601">
    <property type="term" value="F:peroxidase activity"/>
    <property type="evidence" value="ECO:0007669"/>
    <property type="project" value="UniProtKB-KW"/>
</dbReference>
<keyword evidence="4" id="KW-0575">Peroxidase</keyword>
<proteinExistence type="predicted"/>
<dbReference type="EC" id="1.11.1.15" evidence="4"/>
<accession>A0A517QVG0</accession>
<dbReference type="PANTHER" id="PTHR45588:SF1">
    <property type="entry name" value="WW DOMAIN-CONTAINING PROTEIN"/>
    <property type="match status" value="1"/>
</dbReference>
<keyword evidence="4" id="KW-0560">Oxidoreductase</keyword>
<dbReference type="InterPro" id="IPR013766">
    <property type="entry name" value="Thioredoxin_domain"/>
</dbReference>
<protein>
    <submittedName>
        <fullName evidence="4">Peroxiredoxin</fullName>
        <ecNumber evidence="4">1.11.1.15</ecNumber>
    </submittedName>
</protein>
<dbReference type="InterPro" id="IPR011990">
    <property type="entry name" value="TPR-like_helical_dom_sf"/>
</dbReference>
<dbReference type="PANTHER" id="PTHR45588">
    <property type="entry name" value="TPR DOMAIN-CONTAINING PROTEIN"/>
    <property type="match status" value="1"/>
</dbReference>
<evidence type="ECO:0000259" key="3">
    <source>
        <dbReference type="PROSITE" id="PS51352"/>
    </source>
</evidence>
<evidence type="ECO:0000313" key="5">
    <source>
        <dbReference type="Proteomes" id="UP000315724"/>
    </source>
</evidence>
<gene>
    <name evidence="4" type="primary">bcp_5</name>
    <name evidence="4" type="ORF">Mal48_48590</name>
</gene>
<feature type="chain" id="PRO_5021911041" evidence="2">
    <location>
        <begin position="22"/>
        <end position="798"/>
    </location>
</feature>
<dbReference type="SUPFAM" id="SSF52833">
    <property type="entry name" value="Thioredoxin-like"/>
    <property type="match status" value="1"/>
</dbReference>
<dbReference type="PROSITE" id="PS51352">
    <property type="entry name" value="THIOREDOXIN_2"/>
    <property type="match status" value="1"/>
</dbReference>
<dbReference type="RefSeq" id="WP_145205378.1">
    <property type="nucleotide sequence ID" value="NZ_CP036267.1"/>
</dbReference>
<evidence type="ECO:0000256" key="1">
    <source>
        <dbReference type="SAM" id="MobiDB-lite"/>
    </source>
</evidence>
<dbReference type="Gene3D" id="3.40.30.10">
    <property type="entry name" value="Glutaredoxin"/>
    <property type="match status" value="1"/>
</dbReference>
<dbReference type="InterPro" id="IPR036249">
    <property type="entry name" value="Thioredoxin-like_sf"/>
</dbReference>
<dbReference type="Proteomes" id="UP000315724">
    <property type="component" value="Chromosome"/>
</dbReference>
<keyword evidence="2" id="KW-0732">Signal</keyword>
<dbReference type="EMBL" id="CP036267">
    <property type="protein sequence ID" value="QDT35581.1"/>
    <property type="molecule type" value="Genomic_DNA"/>
</dbReference>
<sequence length="798" mass="90755" precursor="true">MLRLQNLLLVFALTLASQALSAEKEDSAEEANPSENAEVLAGHSDHGESFNEGPRQAAYLMQGMGNVHFPATCKTEEVQKFIDQGVGQLHGFWYFESERSFRQAAFLDPDCAIAYWGMAMSNRSNESRARGFIEEAVKRKEKASAREQLYINALAKYFKEPARKEGEKVDRKKKAEEDKKRRQTLVKDYEKLLHKYPDDIEAKAFLGLALYENRSKGIPISSYYAVDALLNDILEKNPLHPCHHFRIHLWDYEEPANALDSAALCGKSEPAIAHMWHMPGHIYSRLKRYHDAVWQQEASARTDHAYMMRDRVLPDQIHNFAHNNEWLIRNLIHIGRSNDALDLAKNMIDLPRHPKYNTLSKQGSTKYGRMRLMETLSAFQLWDETLKLSETIYLEPTESETEQQKRNTLVAVAKFHTDDSLGASELLTRFKEDLAKLEAERDKAVEEAIAKVKDETKDKEKDEKKDEKAQKAAGEAAKRKFSSKIRTLTNIVRELEGHLHLVHGAHADALASFSKVSTFDKGWLAFIQQQAGETDKAISAINKHVSSHKGEVVPLAWKVAVLWDADKKEDAKKAFEELRAISSTIDLNTPVFQQLQPIAKELGFEADWRLPREIPEDFGDRPNLADLGPFRWSPSAAPEFALKDHLSKKHSLADYSGKPVVVIFYLGFGCLHCAQQLQAFAPETEKFEKAGISLIAISTDNQEDLKNSHENYGKETFPFPLISNSELDIFKAYRCFDDFEQKTLHGTFLIDAKGEIRWQDISYEPFMDADFLLKESKRLLAQPSDDSKATRPSVTATP</sequence>
<feature type="domain" description="Thioredoxin" evidence="3">
    <location>
        <begin position="631"/>
        <end position="781"/>
    </location>
</feature>
<dbReference type="Pfam" id="PF00578">
    <property type="entry name" value="AhpC-TSA"/>
    <property type="match status" value="1"/>
</dbReference>
<dbReference type="KEGG" id="tpol:Mal48_48590"/>
<dbReference type="AlphaFoldDB" id="A0A517QVG0"/>
<keyword evidence="5" id="KW-1185">Reference proteome</keyword>
<dbReference type="SUPFAM" id="SSF48452">
    <property type="entry name" value="TPR-like"/>
    <property type="match status" value="2"/>
</dbReference>
<evidence type="ECO:0000256" key="2">
    <source>
        <dbReference type="SAM" id="SignalP"/>
    </source>
</evidence>
<reference evidence="4 5" key="1">
    <citation type="submission" date="2019-02" db="EMBL/GenBank/DDBJ databases">
        <title>Deep-cultivation of Planctomycetes and their phenomic and genomic characterization uncovers novel biology.</title>
        <authorList>
            <person name="Wiegand S."/>
            <person name="Jogler M."/>
            <person name="Boedeker C."/>
            <person name="Pinto D."/>
            <person name="Vollmers J."/>
            <person name="Rivas-Marin E."/>
            <person name="Kohn T."/>
            <person name="Peeters S.H."/>
            <person name="Heuer A."/>
            <person name="Rast P."/>
            <person name="Oberbeckmann S."/>
            <person name="Bunk B."/>
            <person name="Jeske O."/>
            <person name="Meyerdierks A."/>
            <person name="Storesund J.E."/>
            <person name="Kallscheuer N."/>
            <person name="Luecker S."/>
            <person name="Lage O.M."/>
            <person name="Pohl T."/>
            <person name="Merkel B.J."/>
            <person name="Hornburger P."/>
            <person name="Mueller R.-W."/>
            <person name="Bruemmer F."/>
            <person name="Labrenz M."/>
            <person name="Spormann A.M."/>
            <person name="Op den Camp H."/>
            <person name="Overmann J."/>
            <person name="Amann R."/>
            <person name="Jetten M.S.M."/>
            <person name="Mascher T."/>
            <person name="Medema M.H."/>
            <person name="Devos D.P."/>
            <person name="Kaster A.-K."/>
            <person name="Ovreas L."/>
            <person name="Rohde M."/>
            <person name="Galperin M.Y."/>
            <person name="Jogler C."/>
        </authorList>
    </citation>
    <scope>NUCLEOTIDE SEQUENCE [LARGE SCALE GENOMIC DNA]</scope>
    <source>
        <strain evidence="4 5">Mal48</strain>
    </source>
</reference>